<evidence type="ECO:0000313" key="4">
    <source>
        <dbReference type="Proteomes" id="UP000604730"/>
    </source>
</evidence>
<keyword evidence="2" id="KW-0472">Membrane</keyword>
<feature type="compositionally biased region" description="Gly residues" evidence="1">
    <location>
        <begin position="128"/>
        <end position="142"/>
    </location>
</feature>
<keyword evidence="2" id="KW-0812">Transmembrane</keyword>
<keyword evidence="2" id="KW-1133">Transmembrane helix</keyword>
<dbReference type="RefSeq" id="WP_208427815.1">
    <property type="nucleotide sequence ID" value="NZ_JAEPRJ010000001.1"/>
</dbReference>
<accession>A0ABS1IY18</accession>
<reference evidence="3 4" key="1">
    <citation type="submission" date="2021-01" db="EMBL/GenBank/DDBJ databases">
        <title>Isolation and description of Catonella massiliensis sp. nov., a novel Catonella species, isolated from a stable periodontitis subject.</title>
        <authorList>
            <person name="Antezack A."/>
            <person name="Boxberger M."/>
            <person name="La Scola B."/>
            <person name="Monnet-Corti V."/>
        </authorList>
    </citation>
    <scope>NUCLEOTIDE SEQUENCE [LARGE SCALE GENOMIC DNA]</scope>
    <source>
        <strain evidence="3 4">Marseille-Q4567</strain>
    </source>
</reference>
<feature type="compositionally biased region" description="Polar residues" evidence="1">
    <location>
        <begin position="94"/>
        <end position="107"/>
    </location>
</feature>
<dbReference type="Proteomes" id="UP000604730">
    <property type="component" value="Unassembled WGS sequence"/>
</dbReference>
<organism evidence="3 4">
    <name type="scientific">Catonella massiliensis</name>
    <dbReference type="NCBI Taxonomy" id="2799636"/>
    <lineage>
        <taxon>Bacteria</taxon>
        <taxon>Bacillati</taxon>
        <taxon>Bacillota</taxon>
        <taxon>Clostridia</taxon>
        <taxon>Lachnospirales</taxon>
        <taxon>Lachnospiraceae</taxon>
        <taxon>Catonella</taxon>
    </lineage>
</organism>
<name>A0ABS1IY18_9FIRM</name>
<gene>
    <name evidence="3" type="ORF">JJN12_00285</name>
</gene>
<keyword evidence="4" id="KW-1185">Reference proteome</keyword>
<protein>
    <submittedName>
        <fullName evidence="3">Uncharacterized protein</fullName>
    </submittedName>
</protein>
<dbReference type="EMBL" id="JAEPRJ010000001">
    <property type="protein sequence ID" value="MBK5896228.1"/>
    <property type="molecule type" value="Genomic_DNA"/>
</dbReference>
<feature type="region of interest" description="Disordered" evidence="1">
    <location>
        <begin position="36"/>
        <end position="142"/>
    </location>
</feature>
<feature type="transmembrane region" description="Helical" evidence="2">
    <location>
        <begin position="162"/>
        <end position="182"/>
    </location>
</feature>
<evidence type="ECO:0000256" key="1">
    <source>
        <dbReference type="SAM" id="MobiDB-lite"/>
    </source>
</evidence>
<proteinExistence type="predicted"/>
<evidence type="ECO:0000313" key="3">
    <source>
        <dbReference type="EMBL" id="MBK5896228.1"/>
    </source>
</evidence>
<comment type="caution">
    <text evidence="3">The sequence shown here is derived from an EMBL/GenBank/DDBJ whole genome shotgun (WGS) entry which is preliminary data.</text>
</comment>
<evidence type="ECO:0000256" key="2">
    <source>
        <dbReference type="SAM" id="Phobius"/>
    </source>
</evidence>
<feature type="compositionally biased region" description="Low complexity" evidence="1">
    <location>
        <begin position="54"/>
        <end position="93"/>
    </location>
</feature>
<sequence length="195" mass="18487">MSENLFILNGVLTATAGSAATAEPLPEANVDANGKVTVVQPGGTGNATSATDNTQTDAGTKAGDTTTSAGGSASTSQTGMTSGTETETAGSAAPQTSGNTAVESGNEATGADAGMEGGDVGNMTGEAGMTGGGDAAMDGAGGMEGMGTETGASFSVTGSVPAMIGITAGVLALSILAGIVLAKLKIKKGINLYED</sequence>